<dbReference type="EMBL" id="VULX01000011">
    <property type="protein sequence ID" value="MSR91500.1"/>
    <property type="molecule type" value="Genomic_DNA"/>
</dbReference>
<dbReference type="PANTHER" id="PTHR40037">
    <property type="entry name" value="PHOSPHOESTERASE YJCG-RELATED"/>
    <property type="match status" value="1"/>
</dbReference>
<comment type="caution">
    <text evidence="1">The sequence shown here is derived from an EMBL/GenBank/DDBJ whole genome shotgun (WGS) entry which is preliminary data.</text>
</comment>
<dbReference type="SUPFAM" id="SSF55144">
    <property type="entry name" value="LigT-like"/>
    <property type="match status" value="1"/>
</dbReference>
<dbReference type="RefSeq" id="WP_154531391.1">
    <property type="nucleotide sequence ID" value="NZ_JAQXTV010000083.1"/>
</dbReference>
<dbReference type="InterPro" id="IPR009097">
    <property type="entry name" value="Cyclic_Pdiesterase"/>
</dbReference>
<reference evidence="1 2" key="1">
    <citation type="submission" date="2019-08" db="EMBL/GenBank/DDBJ databases">
        <title>In-depth cultivation of the pig gut microbiome towards novel bacterial diversity and tailored functional studies.</title>
        <authorList>
            <person name="Wylensek D."/>
            <person name="Hitch T.C.A."/>
            <person name="Clavel T."/>
        </authorList>
    </citation>
    <scope>NUCLEOTIDE SEQUENCE [LARGE SCALE GENOMIC DNA]</scope>
    <source>
        <strain evidence="1 2">WCA-383-APC-5B</strain>
    </source>
</reference>
<sequence>MRYVIVSVVKGEAGDFNNNLRKDVFRIFEAKSSKLPAHFTIKAPFEYDGSIEKLEKSLQDFAEKEKAEPYRIEGFEHFDDRVIYMKVVMSAKAKEVHDRLIDVMSEFPYMDFSRKDGKDKTFHVTITSKKLPPKFNKIWDYVNKIQCDFDCSFDNICIYKWEDYTWKLYREFNL</sequence>
<name>A0A7X2T1R1_9CLOT</name>
<dbReference type="AlphaFoldDB" id="A0A7X2T1R1"/>
<accession>A0A7X2T1R1</accession>
<proteinExistence type="predicted"/>
<dbReference type="Gene3D" id="3.90.1140.10">
    <property type="entry name" value="Cyclic phosphodiesterase"/>
    <property type="match status" value="1"/>
</dbReference>
<dbReference type="InterPro" id="IPR050580">
    <property type="entry name" value="2H_phosphoesterase_YjcG-like"/>
</dbReference>
<evidence type="ECO:0000313" key="2">
    <source>
        <dbReference type="Proteomes" id="UP000460287"/>
    </source>
</evidence>
<dbReference type="Pfam" id="PF13563">
    <property type="entry name" value="2_5_RNA_ligase2"/>
    <property type="match status" value="1"/>
</dbReference>
<keyword evidence="2" id="KW-1185">Reference proteome</keyword>
<dbReference type="GO" id="GO:0016874">
    <property type="term" value="F:ligase activity"/>
    <property type="evidence" value="ECO:0007669"/>
    <property type="project" value="UniProtKB-KW"/>
</dbReference>
<gene>
    <name evidence="1" type="ORF">FYJ33_08775</name>
</gene>
<evidence type="ECO:0000313" key="1">
    <source>
        <dbReference type="EMBL" id="MSR91500.1"/>
    </source>
</evidence>
<keyword evidence="1" id="KW-0436">Ligase</keyword>
<protein>
    <submittedName>
        <fullName evidence="1">2'-5' RNA ligase family protein</fullName>
    </submittedName>
</protein>
<dbReference type="PANTHER" id="PTHR40037:SF1">
    <property type="entry name" value="PHOSPHOESTERASE SAOUHSC_00951-RELATED"/>
    <property type="match status" value="1"/>
</dbReference>
<organism evidence="1 2">
    <name type="scientific">Inconstantimicrobium porci</name>
    <dbReference type="NCBI Taxonomy" id="2652291"/>
    <lineage>
        <taxon>Bacteria</taxon>
        <taxon>Bacillati</taxon>
        <taxon>Bacillota</taxon>
        <taxon>Clostridia</taxon>
        <taxon>Eubacteriales</taxon>
        <taxon>Clostridiaceae</taxon>
        <taxon>Inconstantimicrobium</taxon>
    </lineage>
</organism>
<dbReference type="Proteomes" id="UP000460287">
    <property type="component" value="Unassembled WGS sequence"/>
</dbReference>